<feature type="domain" description="Plastocyanin-like" evidence="10">
    <location>
        <begin position="1"/>
        <end position="65"/>
    </location>
</feature>
<protein>
    <recommendedName>
        <fullName evidence="13">Plastocyanin-like domain-containing protein</fullName>
    </recommendedName>
</protein>
<dbReference type="GO" id="GO:0005507">
    <property type="term" value="F:copper ion binding"/>
    <property type="evidence" value="ECO:0007669"/>
    <property type="project" value="InterPro"/>
</dbReference>
<reference evidence="12" key="1">
    <citation type="submission" date="2018-02" db="EMBL/GenBank/DDBJ databases">
        <authorList>
            <person name="Cohen D.B."/>
            <person name="Kent A.D."/>
        </authorList>
    </citation>
    <scope>NUCLEOTIDE SEQUENCE</scope>
</reference>
<dbReference type="SUPFAM" id="SSF49503">
    <property type="entry name" value="Cupredoxins"/>
    <property type="match status" value="2"/>
</dbReference>
<name>A0A2N9GZ78_FAGSY</name>
<accession>A0A2N9GZ78</accession>
<dbReference type="PROSITE" id="PS00080">
    <property type="entry name" value="MULTICOPPER_OXIDASE2"/>
    <property type="match status" value="1"/>
</dbReference>
<dbReference type="InterPro" id="IPR033138">
    <property type="entry name" value="Cu_oxidase_CS"/>
</dbReference>
<dbReference type="InterPro" id="IPR045087">
    <property type="entry name" value="Cu-oxidase_fam"/>
</dbReference>
<keyword evidence="6" id="KW-0677">Repeat</keyword>
<dbReference type="InterPro" id="IPR034267">
    <property type="entry name" value="CuRO_3_AAO"/>
</dbReference>
<dbReference type="CDD" id="cd13893">
    <property type="entry name" value="CuRO_3_AAO"/>
    <property type="match status" value="1"/>
</dbReference>
<evidence type="ECO:0000256" key="7">
    <source>
        <dbReference type="ARBA" id="ARBA00023002"/>
    </source>
</evidence>
<evidence type="ECO:0000256" key="3">
    <source>
        <dbReference type="ARBA" id="ARBA00010609"/>
    </source>
</evidence>
<feature type="domain" description="Plastocyanin-like" evidence="11">
    <location>
        <begin position="145"/>
        <end position="245"/>
    </location>
</feature>
<evidence type="ECO:0000256" key="2">
    <source>
        <dbReference type="ARBA" id="ARBA00004613"/>
    </source>
</evidence>
<keyword evidence="9" id="KW-0325">Glycoprotein</keyword>
<evidence type="ECO:0000259" key="11">
    <source>
        <dbReference type="Pfam" id="PF07731"/>
    </source>
</evidence>
<evidence type="ECO:0000256" key="1">
    <source>
        <dbReference type="ARBA" id="ARBA00001935"/>
    </source>
</evidence>
<keyword evidence="8" id="KW-0186">Copper</keyword>
<comment type="cofactor">
    <cofactor evidence="1">
        <name>Cu cation</name>
        <dbReference type="ChEBI" id="CHEBI:23378"/>
    </cofactor>
</comment>
<dbReference type="Gene3D" id="2.60.40.420">
    <property type="entry name" value="Cupredoxins - blue copper proteins"/>
    <property type="match status" value="2"/>
</dbReference>
<dbReference type="Pfam" id="PF07731">
    <property type="entry name" value="Cu-oxidase_2"/>
    <property type="match status" value="1"/>
</dbReference>
<dbReference type="InterPro" id="IPR001117">
    <property type="entry name" value="Cu-oxidase_2nd"/>
</dbReference>
<keyword evidence="7" id="KW-0560">Oxidoreductase</keyword>
<dbReference type="GO" id="GO:0005576">
    <property type="term" value="C:extracellular region"/>
    <property type="evidence" value="ECO:0007669"/>
    <property type="project" value="UniProtKB-SubCell"/>
</dbReference>
<dbReference type="InterPro" id="IPR008972">
    <property type="entry name" value="Cupredoxin"/>
</dbReference>
<keyword evidence="4" id="KW-0964">Secreted</keyword>
<evidence type="ECO:0000259" key="10">
    <source>
        <dbReference type="Pfam" id="PF00394"/>
    </source>
</evidence>
<organism evidence="12">
    <name type="scientific">Fagus sylvatica</name>
    <name type="common">Beechnut</name>
    <dbReference type="NCBI Taxonomy" id="28930"/>
    <lineage>
        <taxon>Eukaryota</taxon>
        <taxon>Viridiplantae</taxon>
        <taxon>Streptophyta</taxon>
        <taxon>Embryophyta</taxon>
        <taxon>Tracheophyta</taxon>
        <taxon>Spermatophyta</taxon>
        <taxon>Magnoliopsida</taxon>
        <taxon>eudicotyledons</taxon>
        <taxon>Gunneridae</taxon>
        <taxon>Pentapetalae</taxon>
        <taxon>rosids</taxon>
        <taxon>fabids</taxon>
        <taxon>Fagales</taxon>
        <taxon>Fagaceae</taxon>
        <taxon>Fagus</taxon>
    </lineage>
</organism>
<dbReference type="PANTHER" id="PTHR11709:SF394">
    <property type="entry name" value="FI03373P-RELATED"/>
    <property type="match status" value="1"/>
</dbReference>
<gene>
    <name evidence="12" type="ORF">FSB_LOCUS32573</name>
</gene>
<dbReference type="GO" id="GO:0009506">
    <property type="term" value="C:plasmodesma"/>
    <property type="evidence" value="ECO:0007669"/>
    <property type="project" value="TreeGrafter"/>
</dbReference>
<comment type="subcellular location">
    <subcellularLocation>
        <location evidence="2">Secreted</location>
    </subcellularLocation>
</comment>
<evidence type="ECO:0000256" key="9">
    <source>
        <dbReference type="ARBA" id="ARBA00023180"/>
    </source>
</evidence>
<proteinExistence type="inferred from homology"/>
<evidence type="ECO:0000313" key="12">
    <source>
        <dbReference type="EMBL" id="SPD04691.1"/>
    </source>
</evidence>
<dbReference type="Pfam" id="PF00394">
    <property type="entry name" value="Cu-oxidase"/>
    <property type="match status" value="1"/>
</dbReference>
<dbReference type="InterPro" id="IPR011706">
    <property type="entry name" value="Cu-oxidase_C"/>
</dbReference>
<evidence type="ECO:0000256" key="4">
    <source>
        <dbReference type="ARBA" id="ARBA00022525"/>
    </source>
</evidence>
<comment type="similarity">
    <text evidence="3">Belongs to the multicopper oxidase family.</text>
</comment>
<evidence type="ECO:0000256" key="8">
    <source>
        <dbReference type="ARBA" id="ARBA00023008"/>
    </source>
</evidence>
<keyword evidence="5" id="KW-0479">Metal-binding</keyword>
<evidence type="ECO:0000256" key="5">
    <source>
        <dbReference type="ARBA" id="ARBA00022723"/>
    </source>
</evidence>
<dbReference type="PANTHER" id="PTHR11709">
    <property type="entry name" value="MULTI-COPPER OXIDASE"/>
    <property type="match status" value="1"/>
</dbReference>
<evidence type="ECO:0000256" key="6">
    <source>
        <dbReference type="ARBA" id="ARBA00022737"/>
    </source>
</evidence>
<dbReference type="EMBL" id="OIVN01002558">
    <property type="protein sequence ID" value="SPD04691.1"/>
    <property type="molecule type" value="Genomic_DNA"/>
</dbReference>
<evidence type="ECO:0008006" key="13">
    <source>
        <dbReference type="Google" id="ProtNLM"/>
    </source>
</evidence>
<dbReference type="PROSITE" id="PS00079">
    <property type="entry name" value="MULTICOPPER_OXIDASE1"/>
    <property type="match status" value="1"/>
</dbReference>
<dbReference type="InterPro" id="IPR002355">
    <property type="entry name" value="Cu_oxidase_Cu_BS"/>
</dbReference>
<dbReference type="GO" id="GO:0016491">
    <property type="term" value="F:oxidoreductase activity"/>
    <property type="evidence" value="ECO:0007669"/>
    <property type="project" value="UniProtKB-KW"/>
</dbReference>
<sequence>MVVVEADGNYVEAFVVDELDIYSGESYSVLITTNQDPFKNYWVSVGVRGRLPQTPPALTILNYQPTSSSKFPTSPPPITPQWNDYDHSKAFSNKILALMGSPKPPKNYDRRIILLNTQNKINGYIKWALNNISLVLPPTPYLGSIKYVDVILQNANALAENVSEIHPWHLHGHDFWVLGYGEGKFSDKDVKKLNLKNPPLRNTAVIFPHGWTALRFVADNPGVWAFHCHIEPHLHMGMGVVFAEGVHRVTKIPNEALTCGLTGKMFLSKNN</sequence>
<dbReference type="AlphaFoldDB" id="A0A2N9GZ78"/>